<keyword evidence="5 6" id="KW-0472">Membrane</keyword>
<dbReference type="Proteomes" id="UP000277108">
    <property type="component" value="Unassembled WGS sequence"/>
</dbReference>
<comment type="caution">
    <text evidence="7">The sequence shown here is derived from an EMBL/GenBank/DDBJ whole genome shotgun (WGS) entry which is preliminary data.</text>
</comment>
<gene>
    <name evidence="7" type="ORF">EDD62_1279</name>
</gene>
<dbReference type="InterPro" id="IPR002781">
    <property type="entry name" value="TM_pro_TauE-like"/>
</dbReference>
<evidence type="ECO:0000256" key="5">
    <source>
        <dbReference type="ARBA" id="ARBA00023136"/>
    </source>
</evidence>
<evidence type="ECO:0000256" key="4">
    <source>
        <dbReference type="ARBA" id="ARBA00022989"/>
    </source>
</evidence>
<dbReference type="RefSeq" id="WP_123807967.1">
    <property type="nucleotide sequence ID" value="NZ_RKRK01000003.1"/>
</dbReference>
<dbReference type="PANTHER" id="PTHR43701:SF13">
    <property type="entry name" value="MEMBRANE TRANSPORTER PROTEIN YRKJ-RELATED"/>
    <property type="match status" value="1"/>
</dbReference>
<protein>
    <recommendedName>
        <fullName evidence="6">Probable membrane transporter protein</fullName>
    </recommendedName>
</protein>
<feature type="transmembrane region" description="Helical" evidence="6">
    <location>
        <begin position="178"/>
        <end position="196"/>
    </location>
</feature>
<feature type="transmembrane region" description="Helical" evidence="6">
    <location>
        <begin position="7"/>
        <end position="35"/>
    </location>
</feature>
<feature type="transmembrane region" description="Helical" evidence="6">
    <location>
        <begin position="77"/>
        <end position="101"/>
    </location>
</feature>
<evidence type="ECO:0000256" key="2">
    <source>
        <dbReference type="ARBA" id="ARBA00009142"/>
    </source>
</evidence>
<feature type="transmembrane region" description="Helical" evidence="6">
    <location>
        <begin position="137"/>
        <end position="166"/>
    </location>
</feature>
<dbReference type="EMBL" id="RKRK01000003">
    <property type="protein sequence ID" value="RPF56626.1"/>
    <property type="molecule type" value="Genomic_DNA"/>
</dbReference>
<dbReference type="PANTHER" id="PTHR43701">
    <property type="entry name" value="MEMBRANE TRANSPORTER PROTEIN MJ0441-RELATED"/>
    <property type="match status" value="1"/>
</dbReference>
<keyword evidence="4 6" id="KW-1133">Transmembrane helix</keyword>
<comment type="similarity">
    <text evidence="2 6">Belongs to the 4-toluene sulfonate uptake permease (TSUP) (TC 2.A.102) family.</text>
</comment>
<keyword evidence="6" id="KW-1003">Cell membrane</keyword>
<accession>A0A3N5BFZ8</accession>
<dbReference type="AlphaFoldDB" id="A0A3N5BFZ8"/>
<feature type="transmembrane region" description="Helical" evidence="6">
    <location>
        <begin position="208"/>
        <end position="226"/>
    </location>
</feature>
<organism evidence="7 8">
    <name type="scientific">Abyssicoccus albus</name>
    <dbReference type="NCBI Taxonomy" id="1817405"/>
    <lineage>
        <taxon>Bacteria</taxon>
        <taxon>Bacillati</taxon>
        <taxon>Bacillota</taxon>
        <taxon>Bacilli</taxon>
        <taxon>Bacillales</taxon>
        <taxon>Abyssicoccaceae</taxon>
    </lineage>
</organism>
<evidence type="ECO:0000313" key="8">
    <source>
        <dbReference type="Proteomes" id="UP000277108"/>
    </source>
</evidence>
<dbReference type="OrthoDB" id="9792581at2"/>
<evidence type="ECO:0000313" key="7">
    <source>
        <dbReference type="EMBL" id="RPF56626.1"/>
    </source>
</evidence>
<sequence length="251" mass="26747">MDVVLIVITLLIGVIGGFIAGLVGIGGAIIIYPMIILIPPLFGLEGFTAYTASGLTSAQVFFSTLSGTNRARKRPFFNLRLVGYMGVGMIVGSIIGAIISQHFTEQMINYVYIAVSILAIMLMIWKVKPTISASIRVHWSMAIVGVFIGLISGVIGAGGAFIIIPILLTVYKLPMNTVVTNSIVIAFISSIGAFVMKLFQGFVPLEHAIWMVIGSLVMAPIGMKVGEKVPDAVQKAIIIILIAIAIIQLLT</sequence>
<feature type="transmembrane region" description="Helical" evidence="6">
    <location>
        <begin position="232"/>
        <end position="250"/>
    </location>
</feature>
<reference evidence="7 8" key="1">
    <citation type="submission" date="2018-11" db="EMBL/GenBank/DDBJ databases">
        <title>Genomic Encyclopedia of Type Strains, Phase IV (KMG-IV): sequencing the most valuable type-strain genomes for metagenomic binning, comparative biology and taxonomic classification.</title>
        <authorList>
            <person name="Goeker M."/>
        </authorList>
    </citation>
    <scope>NUCLEOTIDE SEQUENCE [LARGE SCALE GENOMIC DNA]</scope>
    <source>
        <strain evidence="7 8">DSM 29158</strain>
    </source>
</reference>
<feature type="transmembrane region" description="Helical" evidence="6">
    <location>
        <begin position="107"/>
        <end position="125"/>
    </location>
</feature>
<dbReference type="InterPro" id="IPR051598">
    <property type="entry name" value="TSUP/Inactive_protease-like"/>
</dbReference>
<name>A0A3N5BFZ8_9BACL</name>
<dbReference type="GO" id="GO:0005886">
    <property type="term" value="C:plasma membrane"/>
    <property type="evidence" value="ECO:0007669"/>
    <property type="project" value="UniProtKB-SubCell"/>
</dbReference>
<dbReference type="Pfam" id="PF01925">
    <property type="entry name" value="TauE"/>
    <property type="match status" value="1"/>
</dbReference>
<evidence type="ECO:0000256" key="1">
    <source>
        <dbReference type="ARBA" id="ARBA00004141"/>
    </source>
</evidence>
<evidence type="ECO:0000256" key="3">
    <source>
        <dbReference type="ARBA" id="ARBA00022692"/>
    </source>
</evidence>
<keyword evidence="3 6" id="KW-0812">Transmembrane</keyword>
<evidence type="ECO:0000256" key="6">
    <source>
        <dbReference type="RuleBase" id="RU363041"/>
    </source>
</evidence>
<comment type="subcellular location">
    <subcellularLocation>
        <location evidence="6">Cell membrane</location>
        <topology evidence="6">Multi-pass membrane protein</topology>
    </subcellularLocation>
    <subcellularLocation>
        <location evidence="1">Membrane</location>
        <topology evidence="1">Multi-pass membrane protein</topology>
    </subcellularLocation>
</comment>
<feature type="transmembrane region" description="Helical" evidence="6">
    <location>
        <begin position="47"/>
        <end position="65"/>
    </location>
</feature>
<keyword evidence="8" id="KW-1185">Reference proteome</keyword>
<proteinExistence type="inferred from homology"/>